<evidence type="ECO:0000313" key="2">
    <source>
        <dbReference type="Proteomes" id="UP001209878"/>
    </source>
</evidence>
<reference evidence="1" key="1">
    <citation type="journal article" date="2023" name="Mol. Biol. Evol.">
        <title>Third-Generation Sequencing Reveals the Adaptive Role of the Epigenome in Three Deep-Sea Polychaetes.</title>
        <authorList>
            <person name="Perez M."/>
            <person name="Aroh O."/>
            <person name="Sun Y."/>
            <person name="Lan Y."/>
            <person name="Juniper S.K."/>
            <person name="Young C.R."/>
            <person name="Angers B."/>
            <person name="Qian P.Y."/>
        </authorList>
    </citation>
    <scope>NUCLEOTIDE SEQUENCE</scope>
    <source>
        <strain evidence="1">R07B-5</strain>
    </source>
</reference>
<accession>A0AAD9UF54</accession>
<organism evidence="1 2">
    <name type="scientific">Ridgeia piscesae</name>
    <name type="common">Tubeworm</name>
    <dbReference type="NCBI Taxonomy" id="27915"/>
    <lineage>
        <taxon>Eukaryota</taxon>
        <taxon>Metazoa</taxon>
        <taxon>Spiralia</taxon>
        <taxon>Lophotrochozoa</taxon>
        <taxon>Annelida</taxon>
        <taxon>Polychaeta</taxon>
        <taxon>Sedentaria</taxon>
        <taxon>Canalipalpata</taxon>
        <taxon>Sabellida</taxon>
        <taxon>Siboglinidae</taxon>
        <taxon>Ridgeia</taxon>
    </lineage>
</organism>
<keyword evidence="2" id="KW-1185">Reference proteome</keyword>
<evidence type="ECO:0008006" key="3">
    <source>
        <dbReference type="Google" id="ProtNLM"/>
    </source>
</evidence>
<dbReference type="CDD" id="cd22823">
    <property type="entry name" value="Gal_Rha_Lectin"/>
    <property type="match status" value="1"/>
</dbReference>
<gene>
    <name evidence="1" type="ORF">NP493_180g07017</name>
</gene>
<dbReference type="Gene3D" id="2.60.120.740">
    <property type="match status" value="1"/>
</dbReference>
<protein>
    <recommendedName>
        <fullName evidence="3">SUEL-type lectin domain-containing protein</fullName>
    </recommendedName>
</protein>
<dbReference type="AlphaFoldDB" id="A0AAD9UF54"/>
<comment type="caution">
    <text evidence="1">The sequence shown here is derived from an EMBL/GenBank/DDBJ whole genome shotgun (WGS) entry which is preliminary data.</text>
</comment>
<evidence type="ECO:0000313" key="1">
    <source>
        <dbReference type="EMBL" id="KAK2187056.1"/>
    </source>
</evidence>
<proteinExistence type="predicted"/>
<dbReference type="Proteomes" id="UP001209878">
    <property type="component" value="Unassembled WGS sequence"/>
</dbReference>
<sequence>MICTDPKKIHIVNATLGISAHSCTHNTKCCPSNTICTVEATSTHLGKMKEACDGKQTCEVSVFRQRCPAGKSTVIDYESVTYTCDTPQGEVTTPLNFLSLIVPVLPPFLY</sequence>
<dbReference type="EMBL" id="JAODUO010000180">
    <property type="protein sequence ID" value="KAK2187056.1"/>
    <property type="molecule type" value="Genomic_DNA"/>
</dbReference>
<dbReference type="InterPro" id="IPR043159">
    <property type="entry name" value="Lectin_gal-bd_sf"/>
</dbReference>
<name>A0AAD9UF54_RIDPI</name>